<protein>
    <submittedName>
        <fullName evidence="1">Uncharacterized protein</fullName>
    </submittedName>
</protein>
<keyword evidence="2" id="KW-1185">Reference proteome</keyword>
<name>A0A936YXW9_9BURK</name>
<dbReference type="RefSeq" id="WP_201674145.1">
    <property type="nucleotide sequence ID" value="NZ_JAEQNE010000002.1"/>
</dbReference>
<comment type="caution">
    <text evidence="1">The sequence shown here is derived from an EMBL/GenBank/DDBJ whole genome shotgun (WGS) entry which is preliminary data.</text>
</comment>
<dbReference type="AlphaFoldDB" id="A0A936YXW9"/>
<gene>
    <name evidence="1" type="ORF">JJ685_10255</name>
</gene>
<evidence type="ECO:0000313" key="2">
    <source>
        <dbReference type="Proteomes" id="UP000599109"/>
    </source>
</evidence>
<reference evidence="1 2" key="1">
    <citation type="journal article" date="2017" name="Int. J. Syst. Evol. Microbiol.">
        <title>Ramlibacter monticola sp. nov., isolated from forest soil.</title>
        <authorList>
            <person name="Chaudhary D.K."/>
            <person name="Kim J."/>
        </authorList>
    </citation>
    <scope>NUCLEOTIDE SEQUENCE [LARGE SCALE GENOMIC DNA]</scope>
    <source>
        <strain evidence="1 2">KACC 19175</strain>
    </source>
</reference>
<dbReference type="EMBL" id="JAEQNE010000002">
    <property type="protein sequence ID" value="MBL0391520.1"/>
    <property type="molecule type" value="Genomic_DNA"/>
</dbReference>
<sequence length="75" mass="8238">MEIRLHLLESFAATGSDGCRYKVCAYERLGLVPGSADQWEPTGVAEYRLEDGRHVEVSKDDAMRLAGSGVILNRA</sequence>
<proteinExistence type="predicted"/>
<evidence type="ECO:0000313" key="1">
    <source>
        <dbReference type="EMBL" id="MBL0391520.1"/>
    </source>
</evidence>
<dbReference type="Proteomes" id="UP000599109">
    <property type="component" value="Unassembled WGS sequence"/>
</dbReference>
<organism evidence="1 2">
    <name type="scientific">Ramlibacter monticola</name>
    <dbReference type="NCBI Taxonomy" id="1926872"/>
    <lineage>
        <taxon>Bacteria</taxon>
        <taxon>Pseudomonadati</taxon>
        <taxon>Pseudomonadota</taxon>
        <taxon>Betaproteobacteria</taxon>
        <taxon>Burkholderiales</taxon>
        <taxon>Comamonadaceae</taxon>
        <taxon>Ramlibacter</taxon>
    </lineage>
</organism>
<accession>A0A936YXW9</accession>